<proteinExistence type="inferred from homology"/>
<dbReference type="PATRIC" id="fig|156976.3.peg.737"/>
<evidence type="ECO:0000313" key="6">
    <source>
        <dbReference type="Proteomes" id="UP000060016"/>
    </source>
</evidence>
<dbReference type="SUPFAM" id="SSF53335">
    <property type="entry name" value="S-adenosyl-L-methionine-dependent methyltransferases"/>
    <property type="match status" value="1"/>
</dbReference>
<keyword evidence="2 5" id="KW-0489">Methyltransferase</keyword>
<sequence>MVNPSSRQGPAFKNDAARAFTAGAFSTGASLYHAARPSYPAEVRSLVRGGELLDIGAGTGKLTELLLADAHRITTLEPSPDMAQVLAARLTDVAVVRGTAEALPFADAQFSTITCAQTWHWLDVEAASREAARVAQPDGRLVLVWNTLDVTHPWVLRYSRISHSGDVHREGFYPTVGNQWQLADEQRTKWIQPTTPEELISLMRTRSYWLRASDTTRAKVEANLHWYLYERLGFSPGQLLPLPYRTDAFAYERLCL</sequence>
<keyword evidence="6" id="KW-1185">Reference proteome</keyword>
<dbReference type="InterPro" id="IPR051052">
    <property type="entry name" value="Diverse_substrate_MTase"/>
</dbReference>
<dbReference type="Proteomes" id="UP000060016">
    <property type="component" value="Chromosome"/>
</dbReference>
<evidence type="ECO:0000256" key="2">
    <source>
        <dbReference type="ARBA" id="ARBA00022603"/>
    </source>
</evidence>
<gene>
    <name evidence="5" type="ORF">AK829_03740</name>
</gene>
<dbReference type="InterPro" id="IPR013216">
    <property type="entry name" value="Methyltransf_11"/>
</dbReference>
<dbReference type="GO" id="GO:0008757">
    <property type="term" value="F:S-adenosylmethionine-dependent methyltransferase activity"/>
    <property type="evidence" value="ECO:0007669"/>
    <property type="project" value="InterPro"/>
</dbReference>
<evidence type="ECO:0000256" key="1">
    <source>
        <dbReference type="ARBA" id="ARBA00008361"/>
    </source>
</evidence>
<dbReference type="KEGG" id="crie:AK829_03740"/>
<protein>
    <submittedName>
        <fullName evidence="5">SAM-dependent methyltransferase</fullName>
    </submittedName>
</protein>
<evidence type="ECO:0000256" key="3">
    <source>
        <dbReference type="ARBA" id="ARBA00022679"/>
    </source>
</evidence>
<dbReference type="PANTHER" id="PTHR44942:SF4">
    <property type="entry name" value="METHYLTRANSFERASE TYPE 11 DOMAIN-CONTAINING PROTEIN"/>
    <property type="match status" value="1"/>
</dbReference>
<evidence type="ECO:0000313" key="5">
    <source>
        <dbReference type="EMBL" id="AKV59825.1"/>
    </source>
</evidence>
<evidence type="ECO:0000259" key="4">
    <source>
        <dbReference type="Pfam" id="PF08241"/>
    </source>
</evidence>
<dbReference type="PANTHER" id="PTHR44942">
    <property type="entry name" value="METHYLTRANSF_11 DOMAIN-CONTAINING PROTEIN"/>
    <property type="match status" value="1"/>
</dbReference>
<name>A0A0K1REG7_9CORY</name>
<keyword evidence="3 5" id="KW-0808">Transferase</keyword>
<dbReference type="Pfam" id="PF08241">
    <property type="entry name" value="Methyltransf_11"/>
    <property type="match status" value="1"/>
</dbReference>
<comment type="similarity">
    <text evidence="1">Belongs to the methyltransferase superfamily.</text>
</comment>
<accession>A0A0K1REG7</accession>
<organism evidence="5 6">
    <name type="scientific">Corynebacterium riegelii</name>
    <dbReference type="NCBI Taxonomy" id="156976"/>
    <lineage>
        <taxon>Bacteria</taxon>
        <taxon>Bacillati</taxon>
        <taxon>Actinomycetota</taxon>
        <taxon>Actinomycetes</taxon>
        <taxon>Mycobacteriales</taxon>
        <taxon>Corynebacteriaceae</taxon>
        <taxon>Corynebacterium</taxon>
    </lineage>
</organism>
<dbReference type="CDD" id="cd02440">
    <property type="entry name" value="AdoMet_MTases"/>
    <property type="match status" value="1"/>
</dbReference>
<dbReference type="InterPro" id="IPR029063">
    <property type="entry name" value="SAM-dependent_MTases_sf"/>
</dbReference>
<dbReference type="AlphaFoldDB" id="A0A0K1REG7"/>
<dbReference type="GO" id="GO:0032259">
    <property type="term" value="P:methylation"/>
    <property type="evidence" value="ECO:0007669"/>
    <property type="project" value="UniProtKB-KW"/>
</dbReference>
<dbReference type="Gene3D" id="3.40.50.150">
    <property type="entry name" value="Vaccinia Virus protein VP39"/>
    <property type="match status" value="1"/>
</dbReference>
<dbReference type="RefSeq" id="WP_052204393.1">
    <property type="nucleotide sequence ID" value="NZ_CP012342.1"/>
</dbReference>
<reference evidence="5 6" key="1">
    <citation type="submission" date="2015-08" db="EMBL/GenBank/DDBJ databases">
        <authorList>
            <person name="Babu N.S."/>
            <person name="Beckwith C.J."/>
            <person name="Beseler K.G."/>
            <person name="Brison A."/>
            <person name="Carone J.V."/>
            <person name="Caskin T.P."/>
            <person name="Diamond M."/>
            <person name="Durham M.E."/>
            <person name="Foxe J.M."/>
            <person name="Go M."/>
            <person name="Henderson B.A."/>
            <person name="Jones I.B."/>
            <person name="McGettigan J.A."/>
            <person name="Micheletti S.J."/>
            <person name="Nasrallah M.E."/>
            <person name="Ortiz D."/>
            <person name="Piller C.R."/>
            <person name="Privatt S.R."/>
            <person name="Schneider S.L."/>
            <person name="Sharp S."/>
            <person name="Smith T.C."/>
            <person name="Stanton J.D."/>
            <person name="Ullery H.E."/>
            <person name="Wilson R.J."/>
            <person name="Serrano M.G."/>
            <person name="Buck G."/>
            <person name="Lee V."/>
            <person name="Wang Y."/>
            <person name="Carvalho R."/>
            <person name="Voegtly L."/>
            <person name="Shi R."/>
            <person name="Duckworth R."/>
            <person name="Johnson A."/>
            <person name="Loviza R."/>
            <person name="Walstead R."/>
            <person name="Shah Z."/>
            <person name="Kiflezghi M."/>
            <person name="Wade K."/>
            <person name="Ball S.L."/>
            <person name="Bradley K.W."/>
            <person name="Asai D.J."/>
            <person name="Bowman C.A."/>
            <person name="Russell D.A."/>
            <person name="Pope W.H."/>
            <person name="Jacobs-Sera D."/>
            <person name="Hendrix R.W."/>
            <person name="Hatfull G.F."/>
        </authorList>
    </citation>
    <scope>NUCLEOTIDE SEQUENCE [LARGE SCALE GENOMIC DNA]</scope>
    <source>
        <strain evidence="5 6">PUDD_83A45</strain>
    </source>
</reference>
<dbReference type="EMBL" id="CP012342">
    <property type="protein sequence ID" value="AKV59825.1"/>
    <property type="molecule type" value="Genomic_DNA"/>
</dbReference>
<feature type="domain" description="Methyltransferase type 11" evidence="4">
    <location>
        <begin position="53"/>
        <end position="143"/>
    </location>
</feature>
<dbReference type="STRING" id="156976.AK829_03740"/>